<keyword evidence="4" id="KW-1185">Reference proteome</keyword>
<organism evidence="3 4">
    <name type="scientific">Larimichthys crocea</name>
    <name type="common">Large yellow croaker</name>
    <name type="synonym">Pseudosciaena crocea</name>
    <dbReference type="NCBI Taxonomy" id="215358"/>
    <lineage>
        <taxon>Eukaryota</taxon>
        <taxon>Metazoa</taxon>
        <taxon>Chordata</taxon>
        <taxon>Craniata</taxon>
        <taxon>Vertebrata</taxon>
        <taxon>Euteleostomi</taxon>
        <taxon>Actinopterygii</taxon>
        <taxon>Neopterygii</taxon>
        <taxon>Teleostei</taxon>
        <taxon>Neoteleostei</taxon>
        <taxon>Acanthomorphata</taxon>
        <taxon>Eupercaria</taxon>
        <taxon>Sciaenidae</taxon>
        <taxon>Larimichthys</taxon>
    </lineage>
</organism>
<feature type="compositionally biased region" description="Basic and acidic residues" evidence="1">
    <location>
        <begin position="67"/>
        <end position="80"/>
    </location>
</feature>
<accession>A0A6G0J8Q4</accession>
<keyword evidence="2" id="KW-1133">Transmembrane helix</keyword>
<feature type="transmembrane region" description="Helical" evidence="2">
    <location>
        <begin position="6"/>
        <end position="28"/>
    </location>
</feature>
<comment type="caution">
    <text evidence="3">The sequence shown here is derived from an EMBL/GenBank/DDBJ whole genome shotgun (WGS) entry which is preliminary data.</text>
</comment>
<name>A0A6G0J8Q4_LARCR</name>
<evidence type="ECO:0000313" key="4">
    <source>
        <dbReference type="Proteomes" id="UP000424527"/>
    </source>
</evidence>
<feature type="transmembrane region" description="Helical" evidence="2">
    <location>
        <begin position="225"/>
        <end position="248"/>
    </location>
</feature>
<dbReference type="Proteomes" id="UP000424527">
    <property type="component" value="Unassembled WGS sequence"/>
</dbReference>
<dbReference type="EMBL" id="REGW02000001">
    <property type="protein sequence ID" value="KAE8300128.1"/>
    <property type="molecule type" value="Genomic_DNA"/>
</dbReference>
<protein>
    <submittedName>
        <fullName evidence="3">Uncharacterized protein</fullName>
    </submittedName>
</protein>
<feature type="compositionally biased region" description="Basic and acidic residues" evidence="1">
    <location>
        <begin position="44"/>
        <end position="59"/>
    </location>
</feature>
<gene>
    <name evidence="3" type="ORF">D5F01_LYC00264</name>
</gene>
<evidence type="ECO:0000313" key="3">
    <source>
        <dbReference type="EMBL" id="KAE8300128.1"/>
    </source>
</evidence>
<evidence type="ECO:0000256" key="1">
    <source>
        <dbReference type="SAM" id="MobiDB-lite"/>
    </source>
</evidence>
<sequence length="342" mass="38952">MTRAALTKLVILVILAFIICLPEFFTLYKESKVNFHCQPYRPREPGKQVKAGKDGRIGHVDPSQTPEWEKWEQACAREDQSNATDPASDSRRGDEDPEKSCFMCETDTDMLALLRESTSSALKVQFEVSVELHLPDVVNLTLYSLNNHGSLHLRPPEEEEGKTKDGEGPRSEAFYCCLPSRLASASANQSRCLLWFSNRTVLTTAKETLPWKRTMKDEWSCMFRVLWLVLLCVVLLTIVIVVLGQIYWRGYSCRKPKVHPVCYDFSGQQLNDGEKHADVIHNGMILPSHGPQSWFELSTIHEVDSQENIETLLDGNVDHCYTANLHHRNHPFTSSCTEEQGW</sequence>
<keyword evidence="2" id="KW-0812">Transmembrane</keyword>
<reference evidence="3 4" key="1">
    <citation type="submission" date="2019-07" db="EMBL/GenBank/DDBJ databases">
        <title>Chromosome genome assembly for large yellow croaker.</title>
        <authorList>
            <person name="Xiao S."/>
        </authorList>
    </citation>
    <scope>NUCLEOTIDE SEQUENCE [LARGE SCALE GENOMIC DNA]</scope>
    <source>
        <strain evidence="3">JMULYC20181020</strain>
        <tissue evidence="3">Muscle</tissue>
    </source>
</reference>
<dbReference type="AlphaFoldDB" id="A0A6G0J8Q4"/>
<feature type="region of interest" description="Disordered" evidence="1">
    <location>
        <begin position="44"/>
        <end position="101"/>
    </location>
</feature>
<keyword evidence="2" id="KW-0472">Membrane</keyword>
<evidence type="ECO:0000256" key="2">
    <source>
        <dbReference type="SAM" id="Phobius"/>
    </source>
</evidence>
<proteinExistence type="predicted"/>